<proteinExistence type="predicted"/>
<evidence type="ECO:0000256" key="1">
    <source>
        <dbReference type="SAM" id="MobiDB-lite"/>
    </source>
</evidence>
<evidence type="ECO:0000313" key="2">
    <source>
        <dbReference type="EMBL" id="CAD2168309.1"/>
    </source>
</evidence>
<gene>
    <name evidence="2" type="ORF">MENT_LOCUS19664</name>
</gene>
<protein>
    <submittedName>
        <fullName evidence="2">Uncharacterized protein</fullName>
    </submittedName>
</protein>
<dbReference type="Proteomes" id="UP000580250">
    <property type="component" value="Unassembled WGS sequence"/>
</dbReference>
<feature type="compositionally biased region" description="Basic and acidic residues" evidence="1">
    <location>
        <begin position="37"/>
        <end position="57"/>
    </location>
</feature>
<comment type="caution">
    <text evidence="2">The sequence shown here is derived from an EMBL/GenBank/DDBJ whole genome shotgun (WGS) entry which is preliminary data.</text>
</comment>
<reference evidence="2 3" key="1">
    <citation type="submission" date="2020-08" db="EMBL/GenBank/DDBJ databases">
        <authorList>
            <person name="Koutsovoulos G."/>
            <person name="Danchin GJ E."/>
        </authorList>
    </citation>
    <scope>NUCLEOTIDE SEQUENCE [LARGE SCALE GENOMIC DNA]</scope>
</reference>
<sequence length="140" mass="15915">MEDYLLEPTNFSGQTEILEKLDQMNILKLNENSKAGESSKKSQDNLETDKNNDKGFPIEDNSLSSSFNNDFNKLINLDDQRNNETQQNFNKLPSFRDWQNPDPSIFDVGHSSTEIGIPRGNDIQPGKSITIILKIKINIL</sequence>
<name>A0A6V7V0S0_MELEN</name>
<dbReference type="EMBL" id="CAJEWN010000139">
    <property type="protein sequence ID" value="CAD2168309.1"/>
    <property type="molecule type" value="Genomic_DNA"/>
</dbReference>
<evidence type="ECO:0000313" key="3">
    <source>
        <dbReference type="Proteomes" id="UP000580250"/>
    </source>
</evidence>
<dbReference type="AlphaFoldDB" id="A0A6V7V0S0"/>
<feature type="region of interest" description="Disordered" evidence="1">
    <location>
        <begin position="30"/>
        <end position="64"/>
    </location>
</feature>
<accession>A0A6V7V0S0</accession>
<organism evidence="2 3">
    <name type="scientific">Meloidogyne enterolobii</name>
    <name type="common">Root-knot nematode worm</name>
    <name type="synonym">Meloidogyne mayaguensis</name>
    <dbReference type="NCBI Taxonomy" id="390850"/>
    <lineage>
        <taxon>Eukaryota</taxon>
        <taxon>Metazoa</taxon>
        <taxon>Ecdysozoa</taxon>
        <taxon>Nematoda</taxon>
        <taxon>Chromadorea</taxon>
        <taxon>Rhabditida</taxon>
        <taxon>Tylenchina</taxon>
        <taxon>Tylenchomorpha</taxon>
        <taxon>Tylenchoidea</taxon>
        <taxon>Meloidogynidae</taxon>
        <taxon>Meloidogyninae</taxon>
        <taxon>Meloidogyne</taxon>
    </lineage>
</organism>